<dbReference type="Pfam" id="PF01551">
    <property type="entry name" value="Peptidase_M23"/>
    <property type="match status" value="1"/>
</dbReference>
<feature type="domain" description="Transglycosylase SLT" evidence="3">
    <location>
        <begin position="840"/>
        <end position="946"/>
    </location>
</feature>
<keyword evidence="1" id="KW-0175">Coiled coil</keyword>
<keyword evidence="2" id="KW-1133">Transmembrane helix</keyword>
<dbReference type="Gene3D" id="1.10.530.10">
    <property type="match status" value="1"/>
</dbReference>
<keyword evidence="2" id="KW-0472">Membrane</keyword>
<dbReference type="Gene3D" id="2.70.70.10">
    <property type="entry name" value="Glucose Permease (Domain IIA)"/>
    <property type="match status" value="1"/>
</dbReference>
<dbReference type="CDD" id="cd00254">
    <property type="entry name" value="LT-like"/>
    <property type="match status" value="1"/>
</dbReference>
<protein>
    <recommendedName>
        <fullName evidence="7">Transglycosylase SLT domain-containing protein</fullName>
    </recommendedName>
</protein>
<proteinExistence type="predicted"/>
<gene>
    <name evidence="5" type="ORF">CIL05_06755</name>
</gene>
<sequence length="1539" mass="169770">MSRFLVLMEQFDQATAASASATDSHGSAMRENEAYLDSYEAKINKVKNAWTEAIIGLEEDVLGDAITNFTNAAIPTLNTFTKMIDTIGLLAPVFGVAGVAILAFSSKLRTASITSGTYIADLIKGMRAGDIAIGAHVKSHGMMQTAIHGSSRAFSSFAKVGAGALRFLAGAALPIAGFMALGAAISWVSGKIADRNKAIDDYQRSNDQSIKSIQSEKDNISQLVSEYEKLENVGENDRNIEQETRYVELQNELGDLLPTVVKYEDEKGNRILENTGIVKEHISALEEQIAFERDLAAESAETNIAFSTENIEQAREEMKKLEEDLAYYREEMAEAVSKGTNKGMKDAEFWDNMIAGVQVDMQEYRDTVTGESEKIQEAYEAIVYKQAELANVDLNNSEITWLGSMVKEAEIAQDEIGDFANKVSTLKKELGDGYSLDGLDINQLEKLNEVIGTVSTGAIESEESWDLLRASLVGAEFDAEEADEVIGILSGTLDKASISADGAEESTEGFANSLENASDYADHFRTTMLGISSDTNEVNQSLLNSYQILQELGKQTELTTAQEEEYQNVKDNLIAQFPHLVEGSNLNIKAMQNEIAANEVLSESTDLLAKGKLSSEDAKTVAQAMGTRARMESMKKEIQAQFAVIQAHEEAQKAYKEAANANVGLMEREMAEMEMIHSSGAASKARGTISELKSSIDALMPSYQSQIGALGEVNESLAKSNSASSKASEASDKASESAKNMAKEYESTTYVLDKYALALENLNLELEKQNSIQSKYPEHSNQYRKALEKELELLKEKKTLTKEQADDLRSQIASGNIRQTGVVTGSDASGTYTGKYANEINKSAQKYGVSPFLIASIIQQESSFNSRAVSGAGARGLMQLMPATARELGVKDSFNPAQNIDGGTKYIAQQLKAFGGDLNKALAAYNAGAGNVRKYGGIPPFEETQNYVKKVNSNLESFGSAVGNTTAQVKSSNSKMNETANYYLDQFTTTSGYGMRKHPTKGTNRMHHGVDLANGRSGDAVKALRSGKVTIAGYDKSAGNWVVIEQDDGTVAKYMHMLGDLRVKKGQRVDAGQQLGRVGSTGDSTGAHLHLQIDRNGQSIDPMKYLEELSKTAAQSRGNVEDARSSLVGLQGDMLSIDDQIEELYFAIVESHLAAFDHAKAKLNKGLAEVDYFQSRYHENSNAWAKQQVKREKLMQQQIEQQKSSIKWLEREIKSNKNLTAAQKMRLDDTLRERQIEMWNMEQQILEQRISMYQRLEDVVKRSLEAQKEVALKAVDDLISEIDDKEKEREYQKRLKDQQDNRQEILNELAELGIDDSDAAKKRIKELNESLQESEEEIDNTQRDKAIEDRKKSLNEEREEIEKNYDDLINDEQAFMDMRSQVIEGNTDNIKKKLDAFYKDIGTMTDQLGKSVVKNLQRAISQINNAYFPNAQGIDIPEFDGGGGVKVKSRDGGLAVLHDDEFVLKPDDTENILNSVKINRDLIGQFNTPNVPRLNRTDGDTSNETNITVHVANSSASKKETQDTWAAVIEEANRKGIKF</sequence>
<dbReference type="PANTHER" id="PTHR37423:SF2">
    <property type="entry name" value="MEMBRANE-BOUND LYTIC MUREIN TRANSGLYCOSYLASE C"/>
    <property type="match status" value="1"/>
</dbReference>
<feature type="transmembrane region" description="Helical" evidence="2">
    <location>
        <begin position="167"/>
        <end position="188"/>
    </location>
</feature>
<dbReference type="EMBL" id="NPOA01000004">
    <property type="protein sequence ID" value="PAV30161.1"/>
    <property type="molecule type" value="Genomic_DNA"/>
</dbReference>
<feature type="domain" description="M23ase beta-sheet core" evidence="4">
    <location>
        <begin position="1005"/>
        <end position="1102"/>
    </location>
</feature>
<dbReference type="InterPro" id="IPR023346">
    <property type="entry name" value="Lysozyme-like_dom_sf"/>
</dbReference>
<feature type="transmembrane region" description="Helical" evidence="2">
    <location>
        <begin position="87"/>
        <end position="105"/>
    </location>
</feature>
<organism evidence="5 6">
    <name type="scientific">Virgibacillus profundi</name>
    <dbReference type="NCBI Taxonomy" id="2024555"/>
    <lineage>
        <taxon>Bacteria</taxon>
        <taxon>Bacillati</taxon>
        <taxon>Bacillota</taxon>
        <taxon>Bacilli</taxon>
        <taxon>Bacillales</taxon>
        <taxon>Bacillaceae</taxon>
        <taxon>Virgibacillus</taxon>
    </lineage>
</organism>
<evidence type="ECO:0000256" key="1">
    <source>
        <dbReference type="SAM" id="Coils"/>
    </source>
</evidence>
<dbReference type="InterPro" id="IPR016047">
    <property type="entry name" value="M23ase_b-sheet_dom"/>
</dbReference>
<feature type="coiled-coil region" evidence="1">
    <location>
        <begin position="297"/>
        <end position="338"/>
    </location>
</feature>
<dbReference type="SUPFAM" id="SSF53955">
    <property type="entry name" value="Lysozyme-like"/>
    <property type="match status" value="1"/>
</dbReference>
<dbReference type="Proteomes" id="UP000218887">
    <property type="component" value="Unassembled WGS sequence"/>
</dbReference>
<dbReference type="CDD" id="cd12797">
    <property type="entry name" value="M23_peptidase"/>
    <property type="match status" value="1"/>
</dbReference>
<dbReference type="PANTHER" id="PTHR37423">
    <property type="entry name" value="SOLUBLE LYTIC MUREIN TRANSGLYCOSYLASE-RELATED"/>
    <property type="match status" value="1"/>
</dbReference>
<dbReference type="InterPro" id="IPR011055">
    <property type="entry name" value="Dup_hybrid_motif"/>
</dbReference>
<dbReference type="Pfam" id="PF01464">
    <property type="entry name" value="SLT"/>
    <property type="match status" value="1"/>
</dbReference>
<evidence type="ECO:0000256" key="2">
    <source>
        <dbReference type="SAM" id="Phobius"/>
    </source>
</evidence>
<feature type="coiled-coil region" evidence="1">
    <location>
        <begin position="1261"/>
        <end position="1371"/>
    </location>
</feature>
<evidence type="ECO:0000313" key="5">
    <source>
        <dbReference type="EMBL" id="PAV30161.1"/>
    </source>
</evidence>
<evidence type="ECO:0000259" key="3">
    <source>
        <dbReference type="Pfam" id="PF01464"/>
    </source>
</evidence>
<keyword evidence="2" id="KW-0812">Transmembrane</keyword>
<comment type="caution">
    <text evidence="5">The sequence shown here is derived from an EMBL/GenBank/DDBJ whole genome shotgun (WGS) entry which is preliminary data.</text>
</comment>
<dbReference type="SUPFAM" id="SSF51261">
    <property type="entry name" value="Duplicated hybrid motif"/>
    <property type="match status" value="1"/>
</dbReference>
<feature type="coiled-coil region" evidence="1">
    <location>
        <begin position="752"/>
        <end position="811"/>
    </location>
</feature>
<reference evidence="5 6" key="1">
    <citation type="submission" date="2017-08" db="EMBL/GenBank/DDBJ databases">
        <title>Virgibacillus indicus sp. nov. and Virgibacillus profoundi sp. nov, two moderately halophilic bacteria isolated from marine sediment by using the Microfluidic Streak Plate.</title>
        <authorList>
            <person name="Xu B."/>
            <person name="Hu B."/>
            <person name="Wang J."/>
            <person name="Zhu Y."/>
            <person name="Huang L."/>
            <person name="Du W."/>
            <person name="Huang Y."/>
        </authorList>
    </citation>
    <scope>NUCLEOTIDE SEQUENCE [LARGE SCALE GENOMIC DNA]</scope>
    <source>
        <strain evidence="5 6">IO3-P3-H5</strain>
    </source>
</reference>
<name>A0A2A2IDS7_9BACI</name>
<evidence type="ECO:0000259" key="4">
    <source>
        <dbReference type="Pfam" id="PF01551"/>
    </source>
</evidence>
<accession>A0A2A2IDS7</accession>
<keyword evidence="6" id="KW-1185">Reference proteome</keyword>
<evidence type="ECO:0000313" key="6">
    <source>
        <dbReference type="Proteomes" id="UP000218887"/>
    </source>
</evidence>
<dbReference type="InterPro" id="IPR008258">
    <property type="entry name" value="Transglycosylase_SLT_dom_1"/>
</dbReference>
<evidence type="ECO:0008006" key="7">
    <source>
        <dbReference type="Google" id="ProtNLM"/>
    </source>
</evidence>